<evidence type="ECO:0000313" key="2">
    <source>
        <dbReference type="Proteomes" id="UP000561045"/>
    </source>
</evidence>
<dbReference type="AlphaFoldDB" id="A0A840BLT0"/>
<dbReference type="EMBL" id="JACIET010000002">
    <property type="protein sequence ID" value="MBB4013593.1"/>
    <property type="molecule type" value="Genomic_DNA"/>
</dbReference>
<organism evidence="1 2">
    <name type="scientific">Niveibacterium umoris</name>
    <dbReference type="NCBI Taxonomy" id="1193620"/>
    <lineage>
        <taxon>Bacteria</taxon>
        <taxon>Pseudomonadati</taxon>
        <taxon>Pseudomonadota</taxon>
        <taxon>Betaproteobacteria</taxon>
        <taxon>Rhodocyclales</taxon>
        <taxon>Rhodocyclaceae</taxon>
        <taxon>Niveibacterium</taxon>
    </lineage>
</organism>
<name>A0A840BLT0_9RHOO</name>
<reference evidence="1 2" key="1">
    <citation type="submission" date="2020-08" db="EMBL/GenBank/DDBJ databases">
        <title>Genomic Encyclopedia of Type Strains, Phase IV (KMG-IV): sequencing the most valuable type-strain genomes for metagenomic binning, comparative biology and taxonomic classification.</title>
        <authorList>
            <person name="Goeker M."/>
        </authorList>
    </citation>
    <scope>NUCLEOTIDE SEQUENCE [LARGE SCALE GENOMIC DNA]</scope>
    <source>
        <strain evidence="1 2">DSM 106739</strain>
    </source>
</reference>
<gene>
    <name evidence="1" type="ORF">GGR36_002939</name>
</gene>
<comment type="caution">
    <text evidence="1">The sequence shown here is derived from an EMBL/GenBank/DDBJ whole genome shotgun (WGS) entry which is preliminary data.</text>
</comment>
<sequence>MWTRYNAERAEFERQITAWRARHPADAHFR</sequence>
<proteinExistence type="predicted"/>
<keyword evidence="2" id="KW-1185">Reference proteome</keyword>
<protein>
    <submittedName>
        <fullName evidence="1">Uncharacterized protein</fullName>
    </submittedName>
</protein>
<dbReference type="Proteomes" id="UP000561045">
    <property type="component" value="Unassembled WGS sequence"/>
</dbReference>
<accession>A0A840BLT0</accession>
<evidence type="ECO:0000313" key="1">
    <source>
        <dbReference type="EMBL" id="MBB4013593.1"/>
    </source>
</evidence>